<accession>A0A382PJM6</accession>
<feature type="non-terminal residue" evidence="1">
    <location>
        <position position="70"/>
    </location>
</feature>
<dbReference type="AlphaFoldDB" id="A0A382PJM6"/>
<proteinExistence type="predicted"/>
<protein>
    <submittedName>
        <fullName evidence="1">Uncharacterized protein</fullName>
    </submittedName>
</protein>
<dbReference type="EMBL" id="UINC01107800">
    <property type="protein sequence ID" value="SVC73446.1"/>
    <property type="molecule type" value="Genomic_DNA"/>
</dbReference>
<organism evidence="1">
    <name type="scientific">marine metagenome</name>
    <dbReference type="NCBI Taxonomy" id="408172"/>
    <lineage>
        <taxon>unclassified sequences</taxon>
        <taxon>metagenomes</taxon>
        <taxon>ecological metagenomes</taxon>
    </lineage>
</organism>
<name>A0A382PJM6_9ZZZZ</name>
<sequence>MPALLVVCFATDQTTRGLEWIENDDGWASAPLIMPQKGKAGFRRLFSPETGVGFKNLLDNERSIRNRNLL</sequence>
<reference evidence="1" key="1">
    <citation type="submission" date="2018-05" db="EMBL/GenBank/DDBJ databases">
        <authorList>
            <person name="Lanie J.A."/>
            <person name="Ng W.-L."/>
            <person name="Kazmierczak K.M."/>
            <person name="Andrzejewski T.M."/>
            <person name="Davidsen T.M."/>
            <person name="Wayne K.J."/>
            <person name="Tettelin H."/>
            <person name="Glass J.I."/>
            <person name="Rusch D."/>
            <person name="Podicherti R."/>
            <person name="Tsui H.-C.T."/>
            <person name="Winkler M.E."/>
        </authorList>
    </citation>
    <scope>NUCLEOTIDE SEQUENCE</scope>
</reference>
<gene>
    <name evidence="1" type="ORF">METZ01_LOCUS326300</name>
</gene>
<evidence type="ECO:0000313" key="1">
    <source>
        <dbReference type="EMBL" id="SVC73446.1"/>
    </source>
</evidence>